<dbReference type="Proteomes" id="UP000003179">
    <property type="component" value="Unassembled WGS sequence"/>
</dbReference>
<protein>
    <recommendedName>
        <fullName evidence="3">ClbS/DfsB family four-helix bundle protein</fullName>
    </recommendedName>
</protein>
<dbReference type="InterPro" id="IPR012550">
    <property type="entry name" value="DUF1706"/>
</dbReference>
<dbReference type="PANTHER" id="PTHR40658">
    <property type="match status" value="1"/>
</dbReference>
<evidence type="ECO:0000313" key="1">
    <source>
        <dbReference type="EMBL" id="EFS91372.1"/>
    </source>
</evidence>
<dbReference type="Pfam" id="PF08020">
    <property type="entry name" value="DUF1706"/>
    <property type="match status" value="1"/>
</dbReference>
<sequence>MATPIRKMMTPTTKSELLAAASASFKKLTELWDGFTPEQAHAPFPAALLSGGAEAHWQRDKCLRDVVIHLHEWYNLVTVWVSANQAGTLTGFFLNRTRGVTTPRSTNNSSANIRIRPTKQLAISWRHHTSTYSV</sequence>
<dbReference type="Gene3D" id="1.20.120.450">
    <property type="entry name" value="dinb family like domain"/>
    <property type="match status" value="1"/>
</dbReference>
<name>A0ABP2K5K7_9ACTN</name>
<keyword evidence="2" id="KW-1185">Reference proteome</keyword>
<organism evidence="1 2">
    <name type="scientific">Cutibacterium modestum HL044PA1</name>
    <dbReference type="NCBI Taxonomy" id="765109"/>
    <lineage>
        <taxon>Bacteria</taxon>
        <taxon>Bacillati</taxon>
        <taxon>Actinomycetota</taxon>
        <taxon>Actinomycetes</taxon>
        <taxon>Propionibacteriales</taxon>
        <taxon>Propionibacteriaceae</taxon>
        <taxon>Cutibacterium</taxon>
        <taxon>Cutibacterium modestum</taxon>
    </lineage>
</organism>
<accession>A0ABP2K5K7</accession>
<gene>
    <name evidence="1" type="ORF">HMPREF9607_02665</name>
</gene>
<evidence type="ECO:0000313" key="2">
    <source>
        <dbReference type="Proteomes" id="UP000003179"/>
    </source>
</evidence>
<evidence type="ECO:0008006" key="3">
    <source>
        <dbReference type="Google" id="ProtNLM"/>
    </source>
</evidence>
<dbReference type="EMBL" id="ADZU01000041">
    <property type="protein sequence ID" value="EFS91372.1"/>
    <property type="molecule type" value="Genomic_DNA"/>
</dbReference>
<reference evidence="1" key="1">
    <citation type="submission" date="2010-08" db="EMBL/GenBank/DDBJ databases">
        <authorList>
            <person name="Weinstock G."/>
            <person name="Sodergren E."/>
            <person name="Clifton S."/>
            <person name="Fulton L."/>
            <person name="Fulton B."/>
            <person name="Courtney L."/>
            <person name="Fronick C."/>
            <person name="Harrison M."/>
            <person name="Strong C."/>
            <person name="Farmer C."/>
            <person name="Delahaunty K."/>
            <person name="Markovic C."/>
            <person name="Hall O."/>
            <person name="Minx P."/>
            <person name="Tomlinson C."/>
            <person name="Mitreva M."/>
            <person name="Hou S."/>
            <person name="Chen J."/>
            <person name="Wollam A."/>
            <person name="Pepin K.H."/>
            <person name="Johnson M."/>
            <person name="Bhonagiri V."/>
            <person name="Zhang X."/>
            <person name="Suruliraj S."/>
            <person name="Warren W."/>
            <person name="Chinwalla A."/>
            <person name="Mardis E.R."/>
            <person name="Wilson R.K."/>
        </authorList>
    </citation>
    <scope>NUCLEOTIDE SEQUENCE [LARGE SCALE GENOMIC DNA]</scope>
    <source>
        <strain evidence="1">HL044PA1</strain>
    </source>
</reference>
<dbReference type="PANTHER" id="PTHR40658:SF4">
    <property type="entry name" value="HYPOTHETICAL CYTOSOLIC PROTEIN"/>
    <property type="match status" value="1"/>
</dbReference>
<dbReference type="InterPro" id="IPR034660">
    <property type="entry name" value="DinB/YfiT-like"/>
</dbReference>
<comment type="caution">
    <text evidence="1">The sequence shown here is derived from an EMBL/GenBank/DDBJ whole genome shotgun (WGS) entry which is preliminary data.</text>
</comment>
<proteinExistence type="predicted"/>